<dbReference type="OrthoDB" id="9798250at2"/>
<dbReference type="RefSeq" id="WP_115366632.1">
    <property type="nucleotide sequence ID" value="NZ_QBKA01000002.1"/>
</dbReference>
<organism evidence="1 2">
    <name type="scientific">Alteripontixanthobacter maritimus</name>
    <dbReference type="NCBI Taxonomy" id="2161824"/>
    <lineage>
        <taxon>Bacteria</taxon>
        <taxon>Pseudomonadati</taxon>
        <taxon>Pseudomonadota</taxon>
        <taxon>Alphaproteobacteria</taxon>
        <taxon>Sphingomonadales</taxon>
        <taxon>Erythrobacteraceae</taxon>
        <taxon>Alteripontixanthobacter</taxon>
    </lineage>
</organism>
<dbReference type="SUPFAM" id="SSF53448">
    <property type="entry name" value="Nucleotide-diphospho-sugar transferases"/>
    <property type="match status" value="1"/>
</dbReference>
<gene>
    <name evidence="1" type="ORF">HME9302_01689</name>
</gene>
<dbReference type="NCBIfam" id="TIGR04282">
    <property type="entry name" value="glyco_like_cofC"/>
    <property type="match status" value="1"/>
</dbReference>
<dbReference type="Gene3D" id="3.90.550.10">
    <property type="entry name" value="Spore Coat Polysaccharide Biosynthesis Protein SpsA, Chain A"/>
    <property type="match status" value="1"/>
</dbReference>
<proteinExistence type="predicted"/>
<comment type="caution">
    <text evidence="1">The sequence shown here is derived from an EMBL/GenBank/DDBJ whole genome shotgun (WGS) entry which is preliminary data.</text>
</comment>
<dbReference type="Pfam" id="PF09837">
    <property type="entry name" value="DUF2064"/>
    <property type="match status" value="1"/>
</dbReference>
<accession>A0A369Q6I0</accession>
<keyword evidence="2" id="KW-1185">Reference proteome</keyword>
<dbReference type="Proteomes" id="UP000253727">
    <property type="component" value="Unassembled WGS sequence"/>
</dbReference>
<reference evidence="1 2" key="1">
    <citation type="submission" date="2018-04" db="EMBL/GenBank/DDBJ databases">
        <title>Altererythrobacter sp. HME9302 genome sequencing and assembly.</title>
        <authorList>
            <person name="Kang H."/>
            <person name="Kim H."/>
            <person name="Joh K."/>
        </authorList>
    </citation>
    <scope>NUCLEOTIDE SEQUENCE [LARGE SCALE GENOMIC DNA]</scope>
    <source>
        <strain evidence="1 2">HME9302</strain>
    </source>
</reference>
<evidence type="ECO:0000313" key="2">
    <source>
        <dbReference type="Proteomes" id="UP000253727"/>
    </source>
</evidence>
<evidence type="ECO:0000313" key="1">
    <source>
        <dbReference type="EMBL" id="RDC60481.1"/>
    </source>
</evidence>
<name>A0A369Q6I0_9SPHN</name>
<sequence>MSDDARPTLHIFARWPEPGQAKTRLIPHFGKDGAAAIYRKLLAHTVETARASGLPFVVRVTGAEPARFREWLGHDAEVVDQGDGNLSDKLARMPAPGIALGSDCPGLTVDHLGEAAGALADHNACVGPASDGGYWALGLMRPMPWVFTGMEWSTDTVFDQTIQRLRTARASVAILPELSDVDLAEDLAAWPEFLP</sequence>
<dbReference type="PANTHER" id="PTHR36529:SF1">
    <property type="entry name" value="GLYCOSYLTRANSFERASE"/>
    <property type="match status" value="1"/>
</dbReference>
<dbReference type="PANTHER" id="PTHR36529">
    <property type="entry name" value="SLL1095 PROTEIN"/>
    <property type="match status" value="1"/>
</dbReference>
<dbReference type="InterPro" id="IPR018641">
    <property type="entry name" value="Trfase_1_rSAM/seldom-assoc"/>
</dbReference>
<protein>
    <recommendedName>
        <fullName evidence="3">2-phospho-L-lactate guanylyltransferase</fullName>
    </recommendedName>
</protein>
<evidence type="ECO:0008006" key="3">
    <source>
        <dbReference type="Google" id="ProtNLM"/>
    </source>
</evidence>
<dbReference type="AlphaFoldDB" id="A0A369Q6I0"/>
<dbReference type="InterPro" id="IPR029044">
    <property type="entry name" value="Nucleotide-diphossugar_trans"/>
</dbReference>
<dbReference type="EMBL" id="QBKA01000002">
    <property type="protein sequence ID" value="RDC60481.1"/>
    <property type="molecule type" value="Genomic_DNA"/>
</dbReference>